<feature type="transmembrane region" description="Helical" evidence="6">
    <location>
        <begin position="12"/>
        <end position="31"/>
    </location>
</feature>
<evidence type="ECO:0000256" key="6">
    <source>
        <dbReference type="SAM" id="Phobius"/>
    </source>
</evidence>
<feature type="transmembrane region" description="Helical" evidence="6">
    <location>
        <begin position="132"/>
        <end position="154"/>
    </location>
</feature>
<keyword evidence="3 6" id="KW-0812">Transmembrane</keyword>
<comment type="caution">
    <text evidence="7">The sequence shown here is derived from an EMBL/GenBank/DDBJ whole genome shotgun (WGS) entry which is preliminary data.</text>
</comment>
<evidence type="ECO:0000256" key="1">
    <source>
        <dbReference type="ARBA" id="ARBA00004651"/>
    </source>
</evidence>
<dbReference type="InterPro" id="IPR022791">
    <property type="entry name" value="L-PG_synthase/AglD"/>
</dbReference>
<feature type="transmembrane region" description="Helical" evidence="6">
    <location>
        <begin position="51"/>
        <end position="68"/>
    </location>
</feature>
<dbReference type="Pfam" id="PF03706">
    <property type="entry name" value="LPG_synthase_TM"/>
    <property type="match status" value="1"/>
</dbReference>
<dbReference type="GO" id="GO:0005886">
    <property type="term" value="C:plasma membrane"/>
    <property type="evidence" value="ECO:0007669"/>
    <property type="project" value="UniProtKB-SubCell"/>
</dbReference>
<accession>J9CR26</accession>
<feature type="transmembrane region" description="Helical" evidence="6">
    <location>
        <begin position="279"/>
        <end position="295"/>
    </location>
</feature>
<keyword evidence="2" id="KW-1003">Cell membrane</keyword>
<organism evidence="7">
    <name type="scientific">gut metagenome</name>
    <dbReference type="NCBI Taxonomy" id="749906"/>
    <lineage>
        <taxon>unclassified sequences</taxon>
        <taxon>metagenomes</taxon>
        <taxon>organismal metagenomes</taxon>
    </lineage>
</organism>
<proteinExistence type="predicted"/>
<dbReference type="PANTHER" id="PTHR39087:SF2">
    <property type="entry name" value="UPF0104 MEMBRANE PROTEIN MJ1595"/>
    <property type="match status" value="1"/>
</dbReference>
<dbReference type="AlphaFoldDB" id="J9CR26"/>
<evidence type="ECO:0000256" key="3">
    <source>
        <dbReference type="ARBA" id="ARBA00022692"/>
    </source>
</evidence>
<comment type="subcellular location">
    <subcellularLocation>
        <location evidence="1">Cell membrane</location>
        <topology evidence="1">Multi-pass membrane protein</topology>
    </subcellularLocation>
</comment>
<sequence>MVLLILKHFIKLLLQICLPFVLGISILWWMYRGTDWNNFFDCVLHEMKWSWMLLSLAFGILPQMARAWRWKMALEPIGEHPRRTTCVDAIFLSYATSLVIPRVGEVTRCGTLKKCDGISFTKSLGTVVTERLIDSLLMLLFTGVAFLTQLPMFLHFLNQTGTNVEDILHKFTGTGYLVTGVCLVAILITSALLMKRYALFKKGRNILHDVWVGILSLKNVSNLPLYLFYSILIWVGYFLHFYIAFFSFDFTATIGPSAAFLIFCVGTFAVLVPTPNGAGPWHFAVKTMLVLYGIAEPKAILFALVVHTIQTALVVLLGVFGWIRLNLRKKITPQLQQA</sequence>
<feature type="transmembrane region" description="Helical" evidence="6">
    <location>
        <begin position="174"/>
        <end position="194"/>
    </location>
</feature>
<dbReference type="PANTHER" id="PTHR39087">
    <property type="entry name" value="UPF0104 MEMBRANE PROTEIN MJ1595"/>
    <property type="match status" value="1"/>
</dbReference>
<name>J9CR26_9ZZZZ</name>
<feature type="transmembrane region" description="Helical" evidence="6">
    <location>
        <begin position="254"/>
        <end position="272"/>
    </location>
</feature>
<keyword evidence="4 6" id="KW-1133">Transmembrane helix</keyword>
<evidence type="ECO:0000256" key="4">
    <source>
        <dbReference type="ARBA" id="ARBA00022989"/>
    </source>
</evidence>
<feature type="transmembrane region" description="Helical" evidence="6">
    <location>
        <begin position="226"/>
        <end position="248"/>
    </location>
</feature>
<protein>
    <submittedName>
        <fullName evidence="7">Dolichol-P-glucose synthetase</fullName>
    </submittedName>
</protein>
<dbReference type="EMBL" id="AMCI01002477">
    <property type="protein sequence ID" value="EJX02606.1"/>
    <property type="molecule type" value="Genomic_DNA"/>
</dbReference>
<evidence type="ECO:0000256" key="5">
    <source>
        <dbReference type="ARBA" id="ARBA00023136"/>
    </source>
</evidence>
<reference evidence="7" key="1">
    <citation type="journal article" date="2012" name="PLoS ONE">
        <title>Gene sets for utilization of primary and secondary nutrition supplies in the distal gut of endangered iberian lynx.</title>
        <authorList>
            <person name="Alcaide M."/>
            <person name="Messina E."/>
            <person name="Richter M."/>
            <person name="Bargiela R."/>
            <person name="Peplies J."/>
            <person name="Huws S.A."/>
            <person name="Newbold C.J."/>
            <person name="Golyshin P.N."/>
            <person name="Simon M.A."/>
            <person name="Lopez G."/>
            <person name="Yakimov M.M."/>
            <person name="Ferrer M."/>
        </authorList>
    </citation>
    <scope>NUCLEOTIDE SEQUENCE</scope>
</reference>
<evidence type="ECO:0000256" key="2">
    <source>
        <dbReference type="ARBA" id="ARBA00022475"/>
    </source>
</evidence>
<gene>
    <name evidence="7" type="ORF">EVA_09292</name>
</gene>
<evidence type="ECO:0000313" key="7">
    <source>
        <dbReference type="EMBL" id="EJX02606.1"/>
    </source>
</evidence>
<dbReference type="NCBIfam" id="TIGR00374">
    <property type="entry name" value="flippase-like domain"/>
    <property type="match status" value="1"/>
</dbReference>
<keyword evidence="5 6" id="KW-0472">Membrane</keyword>
<feature type="transmembrane region" description="Helical" evidence="6">
    <location>
        <begin position="301"/>
        <end position="323"/>
    </location>
</feature>